<dbReference type="KEGG" id="rpd:RPD_2921"/>
<dbReference type="STRING" id="316057.RPD_2921"/>
<dbReference type="HOGENOM" id="CLU_161383_0_0_5"/>
<protein>
    <recommendedName>
        <fullName evidence="1">Cysteine-rich small domain-containing protein</fullName>
    </recommendedName>
</protein>
<evidence type="ECO:0000313" key="2">
    <source>
        <dbReference type="EMBL" id="ABE40148.1"/>
    </source>
</evidence>
<name>Q135U1_RHOPS</name>
<dbReference type="EMBL" id="CP000283">
    <property type="protein sequence ID" value="ABE40148.1"/>
    <property type="molecule type" value="Genomic_DNA"/>
</dbReference>
<organism evidence="2 3">
    <name type="scientific">Rhodopseudomonas palustris (strain BisB5)</name>
    <dbReference type="NCBI Taxonomy" id="316057"/>
    <lineage>
        <taxon>Bacteria</taxon>
        <taxon>Pseudomonadati</taxon>
        <taxon>Pseudomonadota</taxon>
        <taxon>Alphaproteobacteria</taxon>
        <taxon>Hyphomicrobiales</taxon>
        <taxon>Nitrobacteraceae</taxon>
        <taxon>Rhodopseudomonas</taxon>
    </lineage>
</organism>
<accession>Q135U1</accession>
<proteinExistence type="predicted"/>
<dbReference type="Proteomes" id="UP000001818">
    <property type="component" value="Chromosome"/>
</dbReference>
<dbReference type="eggNOG" id="COG2158">
    <property type="taxonomic scope" value="Bacteria"/>
</dbReference>
<dbReference type="InterPro" id="IPR007212">
    <property type="entry name" value="Zf-like"/>
</dbReference>
<gene>
    <name evidence="2" type="ordered locus">RPD_2921</name>
</gene>
<dbReference type="Pfam" id="PF04071">
    <property type="entry name" value="zf-like"/>
    <property type="match status" value="1"/>
</dbReference>
<dbReference type="AlphaFoldDB" id="Q135U1"/>
<sequence>MNSTKYFSDPADMEPKDTTTNEAFKGLTNEACPFLPCHKGVEREFNCLFCYCPLIAYECPGPYQVFTDRNGMKRKDCSACTLPHDGYRRSWNFIQRWLERPRIWDGSDQDPKRIKDAPSE</sequence>
<evidence type="ECO:0000313" key="3">
    <source>
        <dbReference type="Proteomes" id="UP000001818"/>
    </source>
</evidence>
<evidence type="ECO:0000259" key="1">
    <source>
        <dbReference type="Pfam" id="PF04071"/>
    </source>
</evidence>
<reference evidence="2 3" key="1">
    <citation type="submission" date="2006-03" db="EMBL/GenBank/DDBJ databases">
        <title>Complete sequence of Rhodopseudomonas palustris BisB5.</title>
        <authorList>
            <consortium name="US DOE Joint Genome Institute"/>
            <person name="Copeland A."/>
            <person name="Lucas S."/>
            <person name="Lapidus A."/>
            <person name="Barry K."/>
            <person name="Detter J.C."/>
            <person name="Glavina del Rio T."/>
            <person name="Hammon N."/>
            <person name="Israni S."/>
            <person name="Dalin E."/>
            <person name="Tice H."/>
            <person name="Pitluck S."/>
            <person name="Chain P."/>
            <person name="Malfatti S."/>
            <person name="Shin M."/>
            <person name="Vergez L."/>
            <person name="Schmutz J."/>
            <person name="Larimer F."/>
            <person name="Land M."/>
            <person name="Hauser L."/>
            <person name="Pelletier D.A."/>
            <person name="Kyrpides N."/>
            <person name="Lykidis A."/>
            <person name="Oda Y."/>
            <person name="Harwood C.S."/>
            <person name="Richardson P."/>
        </authorList>
    </citation>
    <scope>NUCLEOTIDE SEQUENCE [LARGE SCALE GENOMIC DNA]</scope>
    <source>
        <strain evidence="2 3">BisB5</strain>
    </source>
</reference>
<feature type="domain" description="Cysteine-rich small" evidence="1">
    <location>
        <begin position="27"/>
        <end position="85"/>
    </location>
</feature>